<dbReference type="InterPro" id="IPR011009">
    <property type="entry name" value="Kinase-like_dom_sf"/>
</dbReference>
<evidence type="ECO:0000313" key="2">
    <source>
        <dbReference type="Proteomes" id="UP001210211"/>
    </source>
</evidence>
<proteinExistence type="predicted"/>
<dbReference type="EMBL" id="JAMRDG010000001">
    <property type="protein sequence ID" value="KAJ3701062.1"/>
    <property type="molecule type" value="Genomic_DNA"/>
</dbReference>
<sequence length="303" mass="34937">MLALHLRRMVKLHPIFIRCVEGTLYDFCGPESSCLIGVGSLVPSRLLVQIARDIIEGLSYMHMKGEYHGNISVGTMFYCRDWNGEISVQLANFGFKEIPLKEAQRDDWRDFGKMLLEMEHEVSAYNSCHTSILVDFANLFINTTEDDLDTIKRKAYKHTFFSDTDGRELVSSSVSLELNDPQFCESLRQNSSKICLFNWGCPDYYTLLPAVNHCRQMDFGQVPYEEKDFTDVVKFVGFICDLYEYCRGIEVPGGGMKYTPAQMDELIISKHPRLNHELRKLMLEFASPEEKPYFGFFCPDDNQ</sequence>
<dbReference type="SUPFAM" id="SSF56112">
    <property type="entry name" value="Protein kinase-like (PK-like)"/>
    <property type="match status" value="1"/>
</dbReference>
<protein>
    <recommendedName>
        <fullName evidence="3">Protein kinase domain-containing protein</fullName>
    </recommendedName>
</protein>
<dbReference type="Proteomes" id="UP001210211">
    <property type="component" value="Unassembled WGS sequence"/>
</dbReference>
<evidence type="ECO:0000313" key="1">
    <source>
        <dbReference type="EMBL" id="KAJ3701062.1"/>
    </source>
</evidence>
<dbReference type="AlphaFoldDB" id="A0AAD5ZNE4"/>
<reference evidence="1 2" key="1">
    <citation type="journal article" date="2022" name="Cell">
        <title>Repeat-based holocentromeres influence genome architecture and karyotype evolution.</title>
        <authorList>
            <person name="Hofstatter P.G."/>
            <person name="Thangavel G."/>
            <person name="Lux T."/>
            <person name="Neumann P."/>
            <person name="Vondrak T."/>
            <person name="Novak P."/>
            <person name="Zhang M."/>
            <person name="Costa L."/>
            <person name="Castellani M."/>
            <person name="Scott A."/>
            <person name="Toegelov H."/>
            <person name="Fuchs J."/>
            <person name="Mata-Sucre Y."/>
            <person name="Dias Y."/>
            <person name="Vanzela A.L.L."/>
            <person name="Huettel B."/>
            <person name="Almeida C.C.S."/>
            <person name="Simkova H."/>
            <person name="Souza G."/>
            <person name="Pedrosa-Harand A."/>
            <person name="Macas J."/>
            <person name="Mayer K.F.X."/>
            <person name="Houben A."/>
            <person name="Marques A."/>
        </authorList>
    </citation>
    <scope>NUCLEOTIDE SEQUENCE [LARGE SCALE GENOMIC DNA]</scope>
    <source>
        <strain evidence="1">RhyTen1mFocal</strain>
    </source>
</reference>
<gene>
    <name evidence="1" type="ORF">LUZ61_004767</name>
</gene>
<comment type="caution">
    <text evidence="1">The sequence shown here is derived from an EMBL/GenBank/DDBJ whole genome shotgun (WGS) entry which is preliminary data.</text>
</comment>
<keyword evidence="2" id="KW-1185">Reference proteome</keyword>
<evidence type="ECO:0008006" key="3">
    <source>
        <dbReference type="Google" id="ProtNLM"/>
    </source>
</evidence>
<name>A0AAD5ZNE4_9POAL</name>
<accession>A0AAD5ZNE4</accession>
<dbReference type="Gene3D" id="1.10.510.10">
    <property type="entry name" value="Transferase(Phosphotransferase) domain 1"/>
    <property type="match status" value="1"/>
</dbReference>
<organism evidence="1 2">
    <name type="scientific">Rhynchospora tenuis</name>
    <dbReference type="NCBI Taxonomy" id="198213"/>
    <lineage>
        <taxon>Eukaryota</taxon>
        <taxon>Viridiplantae</taxon>
        <taxon>Streptophyta</taxon>
        <taxon>Embryophyta</taxon>
        <taxon>Tracheophyta</taxon>
        <taxon>Spermatophyta</taxon>
        <taxon>Magnoliopsida</taxon>
        <taxon>Liliopsida</taxon>
        <taxon>Poales</taxon>
        <taxon>Cyperaceae</taxon>
        <taxon>Cyperoideae</taxon>
        <taxon>Rhynchosporeae</taxon>
        <taxon>Rhynchospora</taxon>
    </lineage>
</organism>